<dbReference type="InterPro" id="IPR020845">
    <property type="entry name" value="AMP-binding_CS"/>
</dbReference>
<comment type="caution">
    <text evidence="3">The sequence shown here is derived from an EMBL/GenBank/DDBJ whole genome shotgun (WGS) entry which is preliminary data.</text>
</comment>
<sequence length="537" mass="57407">MTGSLLDGGPAVPPGLDTLGEALLRAARSDGPEGIRFIHQDGTESSLGYRELLDDAARILAGLRAGGARPGQTVVLQVGRDPELLAAFWACVLGGFVPMPVSAAAADAPSLLHRVWQGYGRPWVVTGSGQPVAAETVADPRWAGALLGDTRALLGHAPDRSWHRAAPEDTAVLLLTSGSTGVPKAVVLTHRNILSRTAATALANRLGRATRSFNWMALDHVGGLVMFHVRDVFLGCHQVHARTAWVLADPLRWLDAVHRHRIDTTWAPNFAFGLINDRAGRLAGRDWDLSRLRYIMNGGEAIRGRVVRRFLELLAPFGLPGDAMHPGWGMSETSAGVVDCEFTAVTAAGADDRHVPAGRPQPGTAVRVVDDAGEPVPEGTLGRLQAGGASITGGYFRNPAQNRQSFTPDGWFKTGDLARIEGGVLTVTGRADDLIQLGEVTCYGHEIEAAVEELDFVEPSFTVACLVDDDQLAVFYHPRAAAPGGDPARAVRARVAERLGVEPAHVLEVAREEIPKTGIGKLRRAQLRDRFEALRTA</sequence>
<dbReference type="Pfam" id="PF00501">
    <property type="entry name" value="AMP-binding"/>
    <property type="match status" value="1"/>
</dbReference>
<dbReference type="PANTHER" id="PTHR22754:SF32">
    <property type="entry name" value="DISCO-INTERACTING PROTEIN 2"/>
    <property type="match status" value="1"/>
</dbReference>
<dbReference type="Gene3D" id="3.40.50.12780">
    <property type="entry name" value="N-terminal domain of ligase-like"/>
    <property type="match status" value="1"/>
</dbReference>
<accession>A0ABN2WIJ1</accession>
<dbReference type="Proteomes" id="UP001500897">
    <property type="component" value="Unassembled WGS sequence"/>
</dbReference>
<dbReference type="EMBL" id="BAAANS010000009">
    <property type="protein sequence ID" value="GAA2092387.1"/>
    <property type="molecule type" value="Genomic_DNA"/>
</dbReference>
<dbReference type="PANTHER" id="PTHR22754">
    <property type="entry name" value="DISCO-INTERACTING PROTEIN 2 DIP2 -RELATED"/>
    <property type="match status" value="1"/>
</dbReference>
<evidence type="ECO:0000313" key="3">
    <source>
        <dbReference type="EMBL" id="GAA2092387.1"/>
    </source>
</evidence>
<dbReference type="Gene3D" id="3.30.300.30">
    <property type="match status" value="1"/>
</dbReference>
<dbReference type="InterPro" id="IPR042099">
    <property type="entry name" value="ANL_N_sf"/>
</dbReference>
<dbReference type="InterPro" id="IPR000873">
    <property type="entry name" value="AMP-dep_synth/lig_dom"/>
</dbReference>
<dbReference type="RefSeq" id="WP_344551405.1">
    <property type="nucleotide sequence ID" value="NZ_BAAANS010000009.1"/>
</dbReference>
<dbReference type="SUPFAM" id="SSF56801">
    <property type="entry name" value="Acetyl-CoA synthetase-like"/>
    <property type="match status" value="1"/>
</dbReference>
<dbReference type="InterPro" id="IPR045851">
    <property type="entry name" value="AMP-bd_C_sf"/>
</dbReference>
<reference evidence="3 4" key="1">
    <citation type="journal article" date="2019" name="Int. J. Syst. Evol. Microbiol.">
        <title>The Global Catalogue of Microorganisms (GCM) 10K type strain sequencing project: providing services to taxonomists for standard genome sequencing and annotation.</title>
        <authorList>
            <consortium name="The Broad Institute Genomics Platform"/>
            <consortium name="The Broad Institute Genome Sequencing Center for Infectious Disease"/>
            <person name="Wu L."/>
            <person name="Ma J."/>
        </authorList>
    </citation>
    <scope>NUCLEOTIDE SEQUENCE [LARGE SCALE GENOMIC DNA]</scope>
    <source>
        <strain evidence="3 4">JCM 14559</strain>
    </source>
</reference>
<gene>
    <name evidence="3" type="ORF">GCM10009759_18050</name>
</gene>
<name>A0ABN2WIJ1_9ACTN</name>
<feature type="domain" description="AMP-dependent synthetase/ligase" evidence="2">
    <location>
        <begin position="40"/>
        <end position="396"/>
    </location>
</feature>
<comment type="similarity">
    <text evidence="1">Belongs to the ATP-dependent AMP-binding enzyme family.</text>
</comment>
<dbReference type="PROSITE" id="PS00455">
    <property type="entry name" value="AMP_BINDING"/>
    <property type="match status" value="1"/>
</dbReference>
<protein>
    <recommendedName>
        <fullName evidence="2">AMP-dependent synthetase/ligase domain-containing protein</fullName>
    </recommendedName>
</protein>
<evidence type="ECO:0000259" key="2">
    <source>
        <dbReference type="Pfam" id="PF00501"/>
    </source>
</evidence>
<evidence type="ECO:0000313" key="4">
    <source>
        <dbReference type="Proteomes" id="UP001500897"/>
    </source>
</evidence>
<keyword evidence="4" id="KW-1185">Reference proteome</keyword>
<evidence type="ECO:0000256" key="1">
    <source>
        <dbReference type="ARBA" id="ARBA00006432"/>
    </source>
</evidence>
<proteinExistence type="inferred from homology"/>
<organism evidence="3 4">
    <name type="scientific">Kitasatospora saccharophila</name>
    <dbReference type="NCBI Taxonomy" id="407973"/>
    <lineage>
        <taxon>Bacteria</taxon>
        <taxon>Bacillati</taxon>
        <taxon>Actinomycetota</taxon>
        <taxon>Actinomycetes</taxon>
        <taxon>Kitasatosporales</taxon>
        <taxon>Streptomycetaceae</taxon>
        <taxon>Kitasatospora</taxon>
    </lineage>
</organism>